<keyword evidence="4 6" id="KW-0807">Transducer</keyword>
<dbReference type="PROSITE" id="PS50885">
    <property type="entry name" value="HAMP"/>
    <property type="match status" value="1"/>
</dbReference>
<feature type="transmembrane region" description="Helical" evidence="7">
    <location>
        <begin position="44"/>
        <end position="64"/>
    </location>
</feature>
<keyword evidence="3 7" id="KW-0472">Membrane</keyword>
<evidence type="ECO:0000256" key="7">
    <source>
        <dbReference type="SAM" id="Phobius"/>
    </source>
</evidence>
<dbReference type="SUPFAM" id="SSF58104">
    <property type="entry name" value="Methyl-accepting chemotaxis protein (MCP) signaling domain"/>
    <property type="match status" value="1"/>
</dbReference>
<evidence type="ECO:0000256" key="4">
    <source>
        <dbReference type="ARBA" id="ARBA00023224"/>
    </source>
</evidence>
<dbReference type="Proteomes" id="UP000640274">
    <property type="component" value="Unassembled WGS sequence"/>
</dbReference>
<accession>A0A934J2J0</accession>
<dbReference type="RefSeq" id="WP_199017918.1">
    <property type="nucleotide sequence ID" value="NZ_JAELUP010000007.1"/>
</dbReference>
<dbReference type="InterPro" id="IPR004089">
    <property type="entry name" value="MCPsignal_dom"/>
</dbReference>
<dbReference type="PANTHER" id="PTHR32089">
    <property type="entry name" value="METHYL-ACCEPTING CHEMOTAXIS PROTEIN MCPB"/>
    <property type="match status" value="1"/>
</dbReference>
<evidence type="ECO:0000256" key="2">
    <source>
        <dbReference type="ARBA" id="ARBA00022475"/>
    </source>
</evidence>
<dbReference type="Gene3D" id="1.10.287.950">
    <property type="entry name" value="Methyl-accepting chemotaxis protein"/>
    <property type="match status" value="1"/>
</dbReference>
<dbReference type="SMART" id="SM00283">
    <property type="entry name" value="MA"/>
    <property type="match status" value="1"/>
</dbReference>
<dbReference type="SMART" id="SM00304">
    <property type="entry name" value="HAMP"/>
    <property type="match status" value="2"/>
</dbReference>
<keyword evidence="11" id="KW-1185">Reference proteome</keyword>
<dbReference type="PANTHER" id="PTHR32089:SF112">
    <property type="entry name" value="LYSOZYME-LIKE PROTEIN-RELATED"/>
    <property type="match status" value="1"/>
</dbReference>
<gene>
    <name evidence="10" type="ORF">JFN88_03535</name>
</gene>
<feature type="domain" description="HAMP" evidence="9">
    <location>
        <begin position="67"/>
        <end position="120"/>
    </location>
</feature>
<dbReference type="GO" id="GO:0007165">
    <property type="term" value="P:signal transduction"/>
    <property type="evidence" value="ECO:0007669"/>
    <property type="project" value="UniProtKB-KW"/>
</dbReference>
<dbReference type="Pfam" id="PF00015">
    <property type="entry name" value="MCPsignal"/>
    <property type="match status" value="1"/>
</dbReference>
<evidence type="ECO:0000256" key="1">
    <source>
        <dbReference type="ARBA" id="ARBA00004236"/>
    </source>
</evidence>
<evidence type="ECO:0000256" key="3">
    <source>
        <dbReference type="ARBA" id="ARBA00023136"/>
    </source>
</evidence>
<protein>
    <submittedName>
        <fullName evidence="10">Methyl-accepting chemotaxis protein</fullName>
    </submittedName>
</protein>
<feature type="transmembrane region" description="Helical" evidence="7">
    <location>
        <begin position="12"/>
        <end position="32"/>
    </location>
</feature>
<dbReference type="InterPro" id="IPR003660">
    <property type="entry name" value="HAMP_dom"/>
</dbReference>
<keyword evidence="2" id="KW-1003">Cell membrane</keyword>
<proteinExistence type="inferred from homology"/>
<evidence type="ECO:0000256" key="5">
    <source>
        <dbReference type="ARBA" id="ARBA00029447"/>
    </source>
</evidence>
<keyword evidence="7" id="KW-1133">Transmembrane helix</keyword>
<sequence>MQVAFSLVKKIVIGISVVATITYGTSAFFIFVLKEYIAPGMNAWLYTLLTLAMGIFWTGFLGWFTARWLVRPLHALHHAAEVAAQGNLTAEVVIPHSRDELMQLSASFNEMLTSLRGIVRDINQHSSAADTEVGMLRTAAEQAALLLTEITERVDAISHNTDIQAALSLSMYNTIEEIAGLSADAQARTVSAQEDAGHMLEAMNRSSTAIHSLSEAMNRLTAEGLETTRIVKKLEQHADRIWQIINVVEDISARTHLLALNASIEAAHAGEHGQGFQVVAVEIRKLANHSTVEVQNIGGLIGEIQHDLAVAVSRMDLQAQTTEEEAEKTQASISQLRQISESVERTVGAVNNVAELIEQQSEKMQTILTGAGQVSNAAGDNAAKLSSIASSVQEQNAMVQEVAAASHELQNMTASLQSRIGKFRLE</sequence>
<comment type="caution">
    <text evidence="10">The sequence shown here is derived from an EMBL/GenBank/DDBJ whole genome shotgun (WGS) entry which is preliminary data.</text>
</comment>
<evidence type="ECO:0000313" key="11">
    <source>
        <dbReference type="Proteomes" id="UP000640274"/>
    </source>
</evidence>
<organism evidence="10 11">
    <name type="scientific">Paenibacillus roseus</name>
    <dbReference type="NCBI Taxonomy" id="2798579"/>
    <lineage>
        <taxon>Bacteria</taxon>
        <taxon>Bacillati</taxon>
        <taxon>Bacillota</taxon>
        <taxon>Bacilli</taxon>
        <taxon>Bacillales</taxon>
        <taxon>Paenibacillaceae</taxon>
        <taxon>Paenibacillus</taxon>
    </lineage>
</organism>
<comment type="subcellular location">
    <subcellularLocation>
        <location evidence="1">Cell membrane</location>
    </subcellularLocation>
</comment>
<evidence type="ECO:0000256" key="6">
    <source>
        <dbReference type="PROSITE-ProRule" id="PRU00284"/>
    </source>
</evidence>
<feature type="domain" description="Methyl-accepting transducer" evidence="8">
    <location>
        <begin position="139"/>
        <end position="410"/>
    </location>
</feature>
<dbReference type="EMBL" id="JAELUP010000007">
    <property type="protein sequence ID" value="MBJ6360394.1"/>
    <property type="molecule type" value="Genomic_DNA"/>
</dbReference>
<evidence type="ECO:0000259" key="8">
    <source>
        <dbReference type="PROSITE" id="PS50111"/>
    </source>
</evidence>
<dbReference type="Gene3D" id="6.10.340.10">
    <property type="match status" value="1"/>
</dbReference>
<dbReference type="GO" id="GO:0005886">
    <property type="term" value="C:plasma membrane"/>
    <property type="evidence" value="ECO:0007669"/>
    <property type="project" value="UniProtKB-SubCell"/>
</dbReference>
<dbReference type="AlphaFoldDB" id="A0A934J2J0"/>
<dbReference type="CDD" id="cd06225">
    <property type="entry name" value="HAMP"/>
    <property type="match status" value="1"/>
</dbReference>
<dbReference type="Pfam" id="PF00672">
    <property type="entry name" value="HAMP"/>
    <property type="match status" value="1"/>
</dbReference>
<dbReference type="PROSITE" id="PS50111">
    <property type="entry name" value="CHEMOTAXIS_TRANSDUC_2"/>
    <property type="match status" value="1"/>
</dbReference>
<comment type="similarity">
    <text evidence="5">Belongs to the methyl-accepting chemotaxis (MCP) protein family.</text>
</comment>
<name>A0A934J2J0_9BACL</name>
<reference evidence="10" key="1">
    <citation type="submission" date="2020-12" db="EMBL/GenBank/DDBJ databases">
        <authorList>
            <person name="Huq M.A."/>
        </authorList>
    </citation>
    <scope>NUCLEOTIDE SEQUENCE</scope>
    <source>
        <strain evidence="10">MAHUQ-46</strain>
    </source>
</reference>
<evidence type="ECO:0000313" key="10">
    <source>
        <dbReference type="EMBL" id="MBJ6360394.1"/>
    </source>
</evidence>
<evidence type="ECO:0000259" key="9">
    <source>
        <dbReference type="PROSITE" id="PS50885"/>
    </source>
</evidence>
<keyword evidence="7" id="KW-0812">Transmembrane</keyword>